<protein>
    <submittedName>
        <fullName evidence="3">Uncharacterized protein</fullName>
    </submittedName>
</protein>
<evidence type="ECO:0000256" key="2">
    <source>
        <dbReference type="SAM" id="MobiDB-lite"/>
    </source>
</evidence>
<feature type="compositionally biased region" description="Polar residues" evidence="2">
    <location>
        <begin position="205"/>
        <end position="240"/>
    </location>
</feature>
<name>A0A1S4F8I5_AEDAE</name>
<feature type="compositionally biased region" description="Basic and acidic residues" evidence="2">
    <location>
        <begin position="241"/>
        <end position="263"/>
    </location>
</feature>
<sequence length="269" mass="31179">MERYEEDIYRLNLRIKELISRNDLLESQNEQLAIENQTLLVENVQLKAETSSLSQSNVQYKMQLEKEIAQREQLYEANQRHKTRYRALLDRFTEQSEKVKMLEHSLRSAASTKRINHVPVEIIGTISDIGKKKEYEKRCQELQSRCDELRKDLTGAYAIIDDLEFELESIDYLEDENDRLQQEVKSLRSKLQDQSPLALAGAASTELSESKSTPSEIEQSDADSSVTIKFNSEVDSTDNGENSRKSRRDGLNRKLYTLHEKQFGHSSRT</sequence>
<reference evidence="3 4" key="1">
    <citation type="submission" date="2017-06" db="EMBL/GenBank/DDBJ databases">
        <title>Aedes aegypti genome working group (AGWG) sequencing and assembly.</title>
        <authorList>
            <consortium name="Aedes aegypti Genome Working Group (AGWG)"/>
            <person name="Matthews B.J."/>
        </authorList>
    </citation>
    <scope>NUCLEOTIDE SEQUENCE [LARGE SCALE GENOMIC DNA]</scope>
    <source>
        <strain evidence="3 4">LVP_AGWG</strain>
    </source>
</reference>
<proteinExistence type="predicted"/>
<dbReference type="OrthoDB" id="8069750at2759"/>
<feature type="coiled-coil region" evidence="1">
    <location>
        <begin position="132"/>
        <end position="190"/>
    </location>
</feature>
<feature type="coiled-coil region" evidence="1">
    <location>
        <begin position="1"/>
        <end position="84"/>
    </location>
</feature>
<evidence type="ECO:0000313" key="3">
    <source>
        <dbReference type="EnsemblMetazoa" id="AAEL004750-PA"/>
    </source>
</evidence>
<organism evidence="3 4">
    <name type="scientific">Aedes aegypti</name>
    <name type="common">Yellowfever mosquito</name>
    <name type="synonym">Culex aegypti</name>
    <dbReference type="NCBI Taxonomy" id="7159"/>
    <lineage>
        <taxon>Eukaryota</taxon>
        <taxon>Metazoa</taxon>
        <taxon>Ecdysozoa</taxon>
        <taxon>Arthropoda</taxon>
        <taxon>Hexapoda</taxon>
        <taxon>Insecta</taxon>
        <taxon>Pterygota</taxon>
        <taxon>Neoptera</taxon>
        <taxon>Endopterygota</taxon>
        <taxon>Diptera</taxon>
        <taxon>Nematocera</taxon>
        <taxon>Culicoidea</taxon>
        <taxon>Culicidae</taxon>
        <taxon>Culicinae</taxon>
        <taxon>Aedini</taxon>
        <taxon>Aedes</taxon>
        <taxon>Stegomyia</taxon>
    </lineage>
</organism>
<feature type="region of interest" description="Disordered" evidence="2">
    <location>
        <begin position="203"/>
        <end position="269"/>
    </location>
</feature>
<dbReference type="VEuPathDB" id="VectorBase:AAEL004750"/>
<keyword evidence="4" id="KW-1185">Reference proteome</keyword>
<reference evidence="3" key="2">
    <citation type="submission" date="2020-05" db="UniProtKB">
        <authorList>
            <consortium name="EnsemblMetazoa"/>
        </authorList>
    </citation>
    <scope>IDENTIFICATION</scope>
    <source>
        <strain evidence="3">LVP_AGWG</strain>
    </source>
</reference>
<dbReference type="AlphaFoldDB" id="A0A1S4F8I5"/>
<dbReference type="Proteomes" id="UP000008820">
    <property type="component" value="Chromosome 2"/>
</dbReference>
<evidence type="ECO:0000313" key="4">
    <source>
        <dbReference type="Proteomes" id="UP000008820"/>
    </source>
</evidence>
<dbReference type="InParanoid" id="A0A1S4F8I5"/>
<gene>
    <name evidence="3" type="primary">5565398</name>
</gene>
<evidence type="ECO:0000256" key="1">
    <source>
        <dbReference type="SAM" id="Coils"/>
    </source>
</evidence>
<accession>A0A1S4F8I5</accession>
<keyword evidence="1" id="KW-0175">Coiled coil</keyword>
<dbReference type="EnsemblMetazoa" id="AAEL004750-RA">
    <property type="protein sequence ID" value="AAEL004750-PA"/>
    <property type="gene ID" value="AAEL004750"/>
</dbReference>